<dbReference type="GO" id="GO:0160198">
    <property type="term" value="F:polyprenal reductase activity"/>
    <property type="evidence" value="ECO:0007669"/>
    <property type="project" value="UniProtKB-EC"/>
</dbReference>
<reference evidence="8" key="1">
    <citation type="submission" date="2015-07" db="EMBL/GenBank/DDBJ databases">
        <authorList>
            <person name="Teixeira M.M."/>
            <person name="Souza R.C."/>
            <person name="Almeida L.G."/>
            <person name="Vicente V.A."/>
            <person name="de Hoog S."/>
            <person name="Bocca A.L."/>
            <person name="de Almeida S.R."/>
            <person name="Vasconcelos A.T."/>
            <person name="Felipe M.S."/>
        </authorList>
    </citation>
    <scope>NUCLEOTIDE SEQUENCE [LARGE SCALE GENOMIC DNA]</scope>
    <source>
        <strain evidence="8">KSF</strain>
    </source>
</reference>
<feature type="transmembrane region" description="Helical" evidence="5">
    <location>
        <begin position="7"/>
        <end position="29"/>
    </location>
</feature>
<feature type="domain" description="3-oxo-5-alpha-steroid 4-dehydrogenase C-terminal" evidence="6">
    <location>
        <begin position="186"/>
        <end position="300"/>
    </location>
</feature>
<evidence type="ECO:0000259" key="6">
    <source>
        <dbReference type="Pfam" id="PF02544"/>
    </source>
</evidence>
<evidence type="ECO:0000256" key="5">
    <source>
        <dbReference type="RuleBase" id="RU367081"/>
    </source>
</evidence>
<dbReference type="PANTHER" id="PTHR14624:SF0">
    <property type="entry name" value="POLYPRENOL REDUCTASE"/>
    <property type="match status" value="1"/>
</dbReference>
<feature type="transmembrane region" description="Helical" evidence="5">
    <location>
        <begin position="266"/>
        <end position="286"/>
    </location>
</feature>
<dbReference type="STRING" id="86049.A0A1C1CXP0"/>
<comment type="function">
    <text evidence="5">Plays a key role in early steps of protein N-linked glycosylation by being involved in the conversion of polyprenol into dolichol. Acts as a polyprenal reductase that mediates the reduction of polyprenal into dolichal in a NADP-dependent mechanism. Dolichols are required for the synthesis of dolichol-linked monosaccharides and the oligosaccharide precursor used for N-glycosylation.</text>
</comment>
<keyword evidence="5" id="KW-0521">NADP</keyword>
<feature type="transmembrane region" description="Helical" evidence="5">
    <location>
        <begin position="150"/>
        <end position="168"/>
    </location>
</feature>
<dbReference type="VEuPathDB" id="FungiDB:CLCR_10578"/>
<feature type="transmembrane region" description="Helical" evidence="5">
    <location>
        <begin position="188"/>
        <end position="205"/>
    </location>
</feature>
<comment type="pathway">
    <text evidence="5">Protein modification; protein glycosylation.</text>
</comment>
<dbReference type="GO" id="GO:0005789">
    <property type="term" value="C:endoplasmic reticulum membrane"/>
    <property type="evidence" value="ECO:0007669"/>
    <property type="project" value="UniProtKB-SubCell"/>
</dbReference>
<evidence type="ECO:0000256" key="1">
    <source>
        <dbReference type="ARBA" id="ARBA00004127"/>
    </source>
</evidence>
<keyword evidence="4 5" id="KW-0472">Membrane</keyword>
<keyword evidence="2 5" id="KW-0812">Transmembrane</keyword>
<evidence type="ECO:0000256" key="2">
    <source>
        <dbReference type="ARBA" id="ARBA00022692"/>
    </source>
</evidence>
<dbReference type="GO" id="GO:0016095">
    <property type="term" value="P:polyprenol catabolic process"/>
    <property type="evidence" value="ECO:0007669"/>
    <property type="project" value="UniProtKB-UniRule"/>
</dbReference>
<name>A0A1C1CXP0_9EURO</name>
<keyword evidence="3 5" id="KW-1133">Transmembrane helix</keyword>
<gene>
    <name evidence="7" type="ORF">CLCR_10578</name>
</gene>
<comment type="catalytic activity">
    <reaction evidence="5">
        <text>a di-trans,poly-cis-dolichal + NADP(+) = a di-trans,poly-cis-polyprenal + NADPH + H(+)</text>
        <dbReference type="Rhea" id="RHEA:80727"/>
        <dbReference type="Rhea" id="RHEA-COMP:19536"/>
        <dbReference type="Rhea" id="RHEA-COMP:19537"/>
        <dbReference type="ChEBI" id="CHEBI:15378"/>
        <dbReference type="ChEBI" id="CHEBI:57783"/>
        <dbReference type="ChEBI" id="CHEBI:58349"/>
        <dbReference type="ChEBI" id="CHEBI:231623"/>
        <dbReference type="ChEBI" id="CHEBI:231637"/>
        <dbReference type="EC" id="1.3.1.94"/>
    </reaction>
    <physiologicalReaction direction="right-to-left" evidence="5">
        <dbReference type="Rhea" id="RHEA:80729"/>
    </physiologicalReaction>
</comment>
<proteinExistence type="inferred from homology"/>
<protein>
    <recommendedName>
        <fullName evidence="5">Polyprenal reductase</fullName>
        <ecNumber evidence="5">1.3.1.94</ecNumber>
    </recommendedName>
</protein>
<dbReference type="eggNOG" id="KOG1640">
    <property type="taxonomic scope" value="Eukaryota"/>
</dbReference>
<evidence type="ECO:0000313" key="7">
    <source>
        <dbReference type="EMBL" id="OCT53170.1"/>
    </source>
</evidence>
<dbReference type="Proteomes" id="UP000094526">
    <property type="component" value="Unassembled WGS sequence"/>
</dbReference>
<dbReference type="VEuPathDB" id="FungiDB:G647_00139"/>
<keyword evidence="5" id="KW-0256">Endoplasmic reticulum</keyword>
<dbReference type="InterPro" id="IPR039698">
    <property type="entry name" value="Dfg10/SRD5A3"/>
</dbReference>
<dbReference type="GO" id="GO:0102389">
    <property type="term" value="F:polyprenol reductase activity"/>
    <property type="evidence" value="ECO:0007669"/>
    <property type="project" value="UniProtKB-UniRule"/>
</dbReference>
<comment type="caution">
    <text evidence="7">The sequence shown here is derived from an EMBL/GenBank/DDBJ whole genome shotgun (WGS) entry which is preliminary data.</text>
</comment>
<dbReference type="PROSITE" id="PS50244">
    <property type="entry name" value="S5A_REDUCTASE"/>
    <property type="match status" value="1"/>
</dbReference>
<dbReference type="PANTHER" id="PTHR14624">
    <property type="entry name" value="DFG10 PROTEIN"/>
    <property type="match status" value="1"/>
</dbReference>
<evidence type="ECO:0000256" key="4">
    <source>
        <dbReference type="ARBA" id="ARBA00023136"/>
    </source>
</evidence>
<organism evidence="7 8">
    <name type="scientific">Cladophialophora carrionii</name>
    <dbReference type="NCBI Taxonomy" id="86049"/>
    <lineage>
        <taxon>Eukaryota</taxon>
        <taxon>Fungi</taxon>
        <taxon>Dikarya</taxon>
        <taxon>Ascomycota</taxon>
        <taxon>Pezizomycotina</taxon>
        <taxon>Eurotiomycetes</taxon>
        <taxon>Chaetothyriomycetidae</taxon>
        <taxon>Chaetothyriales</taxon>
        <taxon>Herpotrichiellaceae</taxon>
        <taxon>Cladophialophora</taxon>
    </lineage>
</organism>
<feature type="transmembrane region" description="Helical" evidence="5">
    <location>
        <begin position="81"/>
        <end position="103"/>
    </location>
</feature>
<comment type="similarity">
    <text evidence="5">Belongs to the steroid 5-alpha reductase family. Polyprenal reductase subfamily.</text>
</comment>
<dbReference type="InterPro" id="IPR001104">
    <property type="entry name" value="3-oxo-5_a-steroid_4-DH_C"/>
</dbReference>
<dbReference type="GO" id="GO:0006488">
    <property type="term" value="P:dolichol-linked oligosaccharide biosynthetic process"/>
    <property type="evidence" value="ECO:0007669"/>
    <property type="project" value="UniProtKB-UniRule"/>
</dbReference>
<dbReference type="GO" id="GO:0003865">
    <property type="term" value="F:3-oxo-5-alpha-steroid 4-dehydrogenase activity"/>
    <property type="evidence" value="ECO:0007669"/>
    <property type="project" value="TreeGrafter"/>
</dbReference>
<dbReference type="AlphaFoldDB" id="A0A1C1CXP0"/>
<dbReference type="EC" id="1.3.1.94" evidence="5"/>
<keyword evidence="8" id="KW-1185">Reference proteome</keyword>
<sequence>MAIPPTVVIWAVRVFYLFSSVAILTVRLIPAFADRFLAYGARARRQTIHTRGKRGTAGESQQSVGTQLLDYLATCTVPHSWFTHFYVLSLVCSLTTLSTFYYYEYYHQATIKQNPDLVTAAFCAHLMLLQGLRRLLECVYVTQNGTSRMWVGHYTIGVAFYIVTNMAIWIEQLWRPPSSPATAEPSTLWTWKTILCTVVFFGASERQSRYHRYLSSLKKYSLPEKYAFQYLIAPHYTMECVIYLSMALLDAPVIFNQGSQLPTATTINWTLACALTFVVVNLGVTADGTKEWQRKKFHDQSVEIAKRWRIVPWLF</sequence>
<feature type="transmembrane region" description="Helical" evidence="5">
    <location>
        <begin position="226"/>
        <end position="246"/>
    </location>
</feature>
<comment type="subcellular location">
    <subcellularLocation>
        <location evidence="1">Endomembrane system</location>
        <topology evidence="1">Multi-pass membrane protein</topology>
    </subcellularLocation>
    <subcellularLocation>
        <location evidence="5">Endoplasmic reticulum membrane</location>
    </subcellularLocation>
</comment>
<dbReference type="OrthoDB" id="541710at2759"/>
<accession>A0A1C1CXP0</accession>
<evidence type="ECO:0000313" key="8">
    <source>
        <dbReference type="Proteomes" id="UP000094526"/>
    </source>
</evidence>
<evidence type="ECO:0000256" key="3">
    <source>
        <dbReference type="ARBA" id="ARBA00022989"/>
    </source>
</evidence>
<keyword evidence="5" id="KW-0560">Oxidoreductase</keyword>
<dbReference type="EMBL" id="LGRB01000008">
    <property type="protein sequence ID" value="OCT53170.1"/>
    <property type="molecule type" value="Genomic_DNA"/>
</dbReference>
<dbReference type="Pfam" id="PF02544">
    <property type="entry name" value="Steroid_dh"/>
    <property type="match status" value="1"/>
</dbReference>
<dbReference type="UniPathway" id="UPA00378"/>